<keyword evidence="1" id="KW-0472">Membrane</keyword>
<reference evidence="5" key="1">
    <citation type="submission" date="2016-06" db="UniProtKB">
        <authorList>
            <consortium name="WormBaseParasite"/>
        </authorList>
    </citation>
    <scope>IDENTIFICATION</scope>
</reference>
<comment type="similarity">
    <text evidence="1">Belongs to the DP1 family.</text>
</comment>
<evidence type="ECO:0000256" key="2">
    <source>
        <dbReference type="SAM" id="MobiDB-lite"/>
    </source>
</evidence>
<evidence type="ECO:0000313" key="4">
    <source>
        <dbReference type="Proteomes" id="UP000270296"/>
    </source>
</evidence>
<evidence type="ECO:0000256" key="1">
    <source>
        <dbReference type="RuleBase" id="RU362006"/>
    </source>
</evidence>
<name>A0A183ID65_9BILA</name>
<dbReference type="EMBL" id="UZAM01006864">
    <property type="protein sequence ID" value="VDO94713.1"/>
    <property type="molecule type" value="Genomic_DNA"/>
</dbReference>
<feature type="transmembrane region" description="Helical" evidence="1">
    <location>
        <begin position="38"/>
        <end position="63"/>
    </location>
</feature>
<reference evidence="3 4" key="2">
    <citation type="submission" date="2018-11" db="EMBL/GenBank/DDBJ databases">
        <authorList>
            <consortium name="Pathogen Informatics"/>
        </authorList>
    </citation>
    <scope>NUCLEOTIDE SEQUENCE [LARGE SCALE GENOMIC DNA]</scope>
</reference>
<sequence length="269" mass="30765">MVSMFISRFLILTCGTLYPAYRSYKAVKSKNVREYVKWMMYWIVFALFLCAESLGDIFLAFWFPLYYEMKILFVVWLLSPYTKGASLLYRKFIHPTLVRHEEEIDQYLDRAKRDSYRALVKVGSRSIMYARDVVATAAFKGQAQLVNQLRKSCSLGDVYATSDAQLVFQDVSDGDFAPARRRNDDVDDRPTANYKEQGEEFYDEEDGTQLIDKEFQYLYEASEEEAGAAGVKKRQPPDGGATRTRRATKKATSGAATLPRRASKANKAS</sequence>
<keyword evidence="4" id="KW-1185">Reference proteome</keyword>
<evidence type="ECO:0000313" key="3">
    <source>
        <dbReference type="EMBL" id="VDO94713.1"/>
    </source>
</evidence>
<gene>
    <name evidence="3" type="ORF">SBAD_LOCUS1559</name>
</gene>
<keyword evidence="1" id="KW-0812">Transmembrane</keyword>
<dbReference type="GO" id="GO:0071782">
    <property type="term" value="C:endoplasmic reticulum tubular network"/>
    <property type="evidence" value="ECO:0007669"/>
    <property type="project" value="TreeGrafter"/>
</dbReference>
<evidence type="ECO:0000313" key="5">
    <source>
        <dbReference type="WBParaSite" id="SBAD_0000163001-mRNA-1"/>
    </source>
</evidence>
<dbReference type="Pfam" id="PF03134">
    <property type="entry name" value="TB2_DP1_HVA22"/>
    <property type="match status" value="1"/>
</dbReference>
<dbReference type="OrthoDB" id="10009287at2759"/>
<protein>
    <recommendedName>
        <fullName evidence="1">Receptor expression-enhancing protein</fullName>
    </recommendedName>
</protein>
<dbReference type="GO" id="GO:0005789">
    <property type="term" value="C:endoplasmic reticulum membrane"/>
    <property type="evidence" value="ECO:0007669"/>
    <property type="project" value="TreeGrafter"/>
</dbReference>
<dbReference type="Proteomes" id="UP000270296">
    <property type="component" value="Unassembled WGS sequence"/>
</dbReference>
<dbReference type="InterPro" id="IPR004345">
    <property type="entry name" value="TB2_DP1_HVA22"/>
</dbReference>
<dbReference type="WBParaSite" id="SBAD_0000163001-mRNA-1">
    <property type="protein sequence ID" value="SBAD_0000163001-mRNA-1"/>
    <property type="gene ID" value="SBAD_0000163001"/>
</dbReference>
<accession>A0A183ID65</accession>
<comment type="subcellular location">
    <subcellularLocation>
        <location evidence="1">Membrane</location>
        <topology evidence="1">Multi-pass membrane protein</topology>
    </subcellularLocation>
</comment>
<dbReference type="AlphaFoldDB" id="A0A183ID65"/>
<dbReference type="GO" id="GO:0005881">
    <property type="term" value="C:cytoplasmic microtubule"/>
    <property type="evidence" value="ECO:0007669"/>
    <property type="project" value="TreeGrafter"/>
</dbReference>
<comment type="caution">
    <text evidence="1">Lacks conserved residue(s) required for the propagation of feature annotation.</text>
</comment>
<proteinExistence type="inferred from homology"/>
<dbReference type="PANTHER" id="PTHR12300:SF117">
    <property type="entry name" value="LP05237P-RELATED"/>
    <property type="match status" value="1"/>
</dbReference>
<dbReference type="GO" id="GO:0008017">
    <property type="term" value="F:microtubule binding"/>
    <property type="evidence" value="ECO:0007669"/>
    <property type="project" value="TreeGrafter"/>
</dbReference>
<feature type="region of interest" description="Disordered" evidence="2">
    <location>
        <begin position="223"/>
        <end position="269"/>
    </location>
</feature>
<organism evidence="5">
    <name type="scientific">Soboliphyme baturini</name>
    <dbReference type="NCBI Taxonomy" id="241478"/>
    <lineage>
        <taxon>Eukaryota</taxon>
        <taxon>Metazoa</taxon>
        <taxon>Ecdysozoa</taxon>
        <taxon>Nematoda</taxon>
        <taxon>Enoplea</taxon>
        <taxon>Dorylaimia</taxon>
        <taxon>Dioctophymatida</taxon>
        <taxon>Dioctophymatoidea</taxon>
        <taxon>Soboliphymatidae</taxon>
        <taxon>Soboliphyme</taxon>
    </lineage>
</organism>
<dbReference type="GO" id="GO:0071786">
    <property type="term" value="P:endoplasmic reticulum tubular network organization"/>
    <property type="evidence" value="ECO:0007669"/>
    <property type="project" value="TreeGrafter"/>
</dbReference>
<keyword evidence="1" id="KW-1133">Transmembrane helix</keyword>
<dbReference type="PANTHER" id="PTHR12300">
    <property type="entry name" value="HVA22-LIKE PROTEINS"/>
    <property type="match status" value="1"/>
</dbReference>